<name>A0AA87W981_9BRAD</name>
<evidence type="ECO:0000313" key="2">
    <source>
        <dbReference type="Proteomes" id="UP000625079"/>
    </source>
</evidence>
<gene>
    <name evidence="1" type="ORF">GCM10010987_63040</name>
</gene>
<dbReference type="Gene3D" id="3.40.50.300">
    <property type="entry name" value="P-loop containing nucleotide triphosphate hydrolases"/>
    <property type="match status" value="1"/>
</dbReference>
<comment type="caution">
    <text evidence="1">The sequence shown here is derived from an EMBL/GenBank/DDBJ whole genome shotgun (WGS) entry which is preliminary data.</text>
</comment>
<accession>A0AA87W981</accession>
<evidence type="ECO:0000313" key="1">
    <source>
        <dbReference type="EMBL" id="GGI31161.1"/>
    </source>
</evidence>
<protein>
    <recommendedName>
        <fullName evidence="3">Plasmid partitioning protein RepA</fullName>
    </recommendedName>
</protein>
<reference evidence="1" key="1">
    <citation type="journal article" date="2014" name="Int. J. Syst. Evol. Microbiol.">
        <title>Complete genome sequence of Corynebacterium casei LMG S-19264T (=DSM 44701T), isolated from a smear-ripened cheese.</title>
        <authorList>
            <consortium name="US DOE Joint Genome Institute (JGI-PGF)"/>
            <person name="Walter F."/>
            <person name="Albersmeier A."/>
            <person name="Kalinowski J."/>
            <person name="Ruckert C."/>
        </authorList>
    </citation>
    <scope>NUCLEOTIDE SEQUENCE</scope>
    <source>
        <strain evidence="1">CGMCC 1.15034</strain>
    </source>
</reference>
<reference evidence="1" key="2">
    <citation type="submission" date="2022-12" db="EMBL/GenBank/DDBJ databases">
        <authorList>
            <person name="Sun Q."/>
            <person name="Zhou Y."/>
        </authorList>
    </citation>
    <scope>NUCLEOTIDE SEQUENCE</scope>
    <source>
        <strain evidence="1">CGMCC 1.15034</strain>
    </source>
</reference>
<sequence length="114" mass="12776">MSQFLLMTSDLMSVIEEAGGRLDHDFIRYVITRHDPNDVPEAQIVALLRNLFRENVLQATAWKSTAISNAGLTKQSLYELDRGSVGRGAYDRAVESVDAINAEIVQLLKKVWGR</sequence>
<proteinExistence type="predicted"/>
<dbReference type="InterPro" id="IPR027417">
    <property type="entry name" value="P-loop_NTPase"/>
</dbReference>
<dbReference type="Proteomes" id="UP000625079">
    <property type="component" value="Unassembled WGS sequence"/>
</dbReference>
<dbReference type="SUPFAM" id="SSF52540">
    <property type="entry name" value="P-loop containing nucleoside triphosphate hydrolases"/>
    <property type="match status" value="1"/>
</dbReference>
<evidence type="ECO:0008006" key="3">
    <source>
        <dbReference type="Google" id="ProtNLM"/>
    </source>
</evidence>
<dbReference type="EMBL" id="BMHC01000020">
    <property type="protein sequence ID" value="GGI31161.1"/>
    <property type="molecule type" value="Genomic_DNA"/>
</dbReference>
<organism evidence="1 2">
    <name type="scientific">Bradyrhizobium guangdongense</name>
    <dbReference type="NCBI Taxonomy" id="1325090"/>
    <lineage>
        <taxon>Bacteria</taxon>
        <taxon>Pseudomonadati</taxon>
        <taxon>Pseudomonadota</taxon>
        <taxon>Alphaproteobacteria</taxon>
        <taxon>Hyphomicrobiales</taxon>
        <taxon>Nitrobacteraceae</taxon>
        <taxon>Bradyrhizobium</taxon>
    </lineage>
</organism>
<dbReference type="AlphaFoldDB" id="A0AA87W981"/>